<keyword evidence="2" id="KW-0067">ATP-binding</keyword>
<dbReference type="PANTHER" id="PTHR42759:SF5">
    <property type="entry name" value="METHANOL DEHYDROGENASE REGULATOR"/>
    <property type="match status" value="1"/>
</dbReference>
<dbReference type="PIRSF" id="PIRSF002849">
    <property type="entry name" value="AAA_ATPase_chaperone_MoxR_prd"/>
    <property type="match status" value="1"/>
</dbReference>
<dbReference type="KEGG" id="ahal:FTX54_004900"/>
<name>A0AAJ8N310_9BACI</name>
<protein>
    <submittedName>
        <fullName evidence="5">MoxR family ATPase</fullName>
    </submittedName>
</protein>
<sequence length="325" mass="36601">MMKGKQERSTIEQPQILKLVENVEKVVVGKRREIELSLIAILSGGHVLLEDVPGVGKTMMVRAIARSLGADFKRIQFTPDLLPSDVTGVSVFNQKTMEFQFRPGPVMTNIVLADEINRTSPKTQAALLEALEEGSVTTDGETRELQQPFFVMATQNPIEYGGTYPLPEAQLDRFLFKFQIGYPTKSEELEVLNRVEKQHPIETLQSVMELETLLSMQEEVKKVYVQKNVKEYIISIVNATRHHHSVYLGASPRASIALMKAGQAFAYIQNRDYVIPDDIKYLAPFTLRHRIMLSSDAKLSDTTTERIVKDVIDQVRIPAGSEQAQ</sequence>
<organism evidence="5 6">
    <name type="scientific">Alkalicoccus halolimnae</name>
    <dbReference type="NCBI Taxonomy" id="1667239"/>
    <lineage>
        <taxon>Bacteria</taxon>
        <taxon>Bacillati</taxon>
        <taxon>Bacillota</taxon>
        <taxon>Bacilli</taxon>
        <taxon>Bacillales</taxon>
        <taxon>Bacillaceae</taxon>
        <taxon>Alkalicoccus</taxon>
    </lineage>
</organism>
<dbReference type="CDD" id="cd00009">
    <property type="entry name" value="AAA"/>
    <property type="match status" value="1"/>
</dbReference>
<dbReference type="InterPro" id="IPR050764">
    <property type="entry name" value="CbbQ/NirQ/NorQ/GpvN"/>
</dbReference>
<proteinExistence type="inferred from homology"/>
<evidence type="ECO:0000259" key="4">
    <source>
        <dbReference type="SMART" id="SM00382"/>
    </source>
</evidence>
<dbReference type="AlphaFoldDB" id="A0AAJ8N310"/>
<dbReference type="SMART" id="SM00382">
    <property type="entry name" value="AAA"/>
    <property type="match status" value="1"/>
</dbReference>
<dbReference type="InterPro" id="IPR011703">
    <property type="entry name" value="ATPase_AAA-3"/>
</dbReference>
<dbReference type="Pfam" id="PF17863">
    <property type="entry name" value="AAA_lid_2"/>
    <property type="match status" value="1"/>
</dbReference>
<dbReference type="InterPro" id="IPR027417">
    <property type="entry name" value="P-loop_NTPase"/>
</dbReference>
<dbReference type="Proteomes" id="UP000321816">
    <property type="component" value="Chromosome"/>
</dbReference>
<dbReference type="Gene3D" id="3.40.50.300">
    <property type="entry name" value="P-loop containing nucleotide triphosphate hydrolases"/>
    <property type="match status" value="1"/>
</dbReference>
<evidence type="ECO:0000256" key="1">
    <source>
        <dbReference type="ARBA" id="ARBA00022741"/>
    </source>
</evidence>
<evidence type="ECO:0000256" key="2">
    <source>
        <dbReference type="ARBA" id="ARBA00022840"/>
    </source>
</evidence>
<dbReference type="Gene3D" id="1.10.8.80">
    <property type="entry name" value="Magnesium chelatase subunit I, C-Terminal domain"/>
    <property type="match status" value="1"/>
</dbReference>
<evidence type="ECO:0000313" key="5">
    <source>
        <dbReference type="EMBL" id="WWD80903.1"/>
    </source>
</evidence>
<accession>A0AAJ8N310</accession>
<evidence type="ECO:0000313" key="6">
    <source>
        <dbReference type="Proteomes" id="UP000321816"/>
    </source>
</evidence>
<dbReference type="FunFam" id="3.40.50.300:FF:000640">
    <property type="entry name" value="MoxR family ATPase"/>
    <property type="match status" value="1"/>
</dbReference>
<feature type="domain" description="AAA+ ATPase" evidence="4">
    <location>
        <begin position="43"/>
        <end position="184"/>
    </location>
</feature>
<reference evidence="5 6" key="1">
    <citation type="submission" date="2024-01" db="EMBL/GenBank/DDBJ databases">
        <title>Complete Genome Sequence of Alkalicoccus halolimnae BZ-SZ-XJ29T, a Moderately Halophilic Bacterium Isolated from a Salt Lake.</title>
        <authorList>
            <person name="Zhao B."/>
        </authorList>
    </citation>
    <scope>NUCLEOTIDE SEQUENCE [LARGE SCALE GENOMIC DNA]</scope>
    <source>
        <strain evidence="5 6">BZ-SZ-XJ29</strain>
    </source>
</reference>
<dbReference type="GO" id="GO:0016887">
    <property type="term" value="F:ATP hydrolysis activity"/>
    <property type="evidence" value="ECO:0007669"/>
    <property type="project" value="InterPro"/>
</dbReference>
<dbReference type="Pfam" id="PF07726">
    <property type="entry name" value="AAA_3"/>
    <property type="match status" value="1"/>
</dbReference>
<keyword evidence="1" id="KW-0547">Nucleotide-binding</keyword>
<gene>
    <name evidence="5" type="ORF">FTX54_004900</name>
</gene>
<dbReference type="InterPro" id="IPR041628">
    <property type="entry name" value="ChlI/MoxR_AAA_lid"/>
</dbReference>
<dbReference type="GO" id="GO:0005524">
    <property type="term" value="F:ATP binding"/>
    <property type="evidence" value="ECO:0007669"/>
    <property type="project" value="UniProtKB-KW"/>
</dbReference>
<dbReference type="InterPro" id="IPR003593">
    <property type="entry name" value="AAA+_ATPase"/>
</dbReference>
<dbReference type="SUPFAM" id="SSF52540">
    <property type="entry name" value="P-loop containing nucleoside triphosphate hydrolases"/>
    <property type="match status" value="1"/>
</dbReference>
<keyword evidence="6" id="KW-1185">Reference proteome</keyword>
<dbReference type="PANTHER" id="PTHR42759">
    <property type="entry name" value="MOXR FAMILY PROTEIN"/>
    <property type="match status" value="1"/>
</dbReference>
<dbReference type="EMBL" id="CP144914">
    <property type="protein sequence ID" value="WWD80903.1"/>
    <property type="molecule type" value="Genomic_DNA"/>
</dbReference>
<comment type="similarity">
    <text evidence="3">Belongs to the MoxR family.</text>
</comment>
<evidence type="ECO:0000256" key="3">
    <source>
        <dbReference type="ARBA" id="ARBA00061607"/>
    </source>
</evidence>